<dbReference type="RefSeq" id="WP_219202169.1">
    <property type="nucleotide sequence ID" value="NZ_JAHWQX010000003.1"/>
</dbReference>
<feature type="transmembrane region" description="Helical" evidence="9">
    <location>
        <begin position="6"/>
        <end position="27"/>
    </location>
</feature>
<evidence type="ECO:0000313" key="11">
    <source>
        <dbReference type="Proteomes" id="UP001430804"/>
    </source>
</evidence>
<evidence type="ECO:0000256" key="8">
    <source>
        <dbReference type="PIRNR" id="PIRNR016661"/>
    </source>
</evidence>
<dbReference type="PANTHER" id="PTHR34295:SF4">
    <property type="entry name" value="BIOTIN TRANSPORTER BIOY-RELATED"/>
    <property type="match status" value="1"/>
</dbReference>
<comment type="similarity">
    <text evidence="2 8">Belongs to the BioY family.</text>
</comment>
<evidence type="ECO:0000256" key="9">
    <source>
        <dbReference type="SAM" id="Phobius"/>
    </source>
</evidence>
<comment type="subcellular location">
    <subcellularLocation>
        <location evidence="1 8">Cell membrane</location>
        <topology evidence="1 8">Multi-pass membrane protein</topology>
    </subcellularLocation>
</comment>
<feature type="transmembrane region" description="Helical" evidence="9">
    <location>
        <begin position="110"/>
        <end position="131"/>
    </location>
</feature>
<name>A0ABS6WQK5_9HYPH</name>
<organism evidence="10 11">
    <name type="scientific">Pseudohoeflea coraliihabitans</name>
    <dbReference type="NCBI Taxonomy" id="2860393"/>
    <lineage>
        <taxon>Bacteria</taxon>
        <taxon>Pseudomonadati</taxon>
        <taxon>Pseudomonadota</taxon>
        <taxon>Alphaproteobacteria</taxon>
        <taxon>Hyphomicrobiales</taxon>
        <taxon>Rhizobiaceae</taxon>
        <taxon>Pseudohoeflea</taxon>
    </lineage>
</organism>
<comment type="caution">
    <text evidence="10">The sequence shown here is derived from an EMBL/GenBank/DDBJ whole genome shotgun (WGS) entry which is preliminary data.</text>
</comment>
<proteinExistence type="inferred from homology"/>
<keyword evidence="7 8" id="KW-0472">Membrane</keyword>
<dbReference type="EMBL" id="JAHWQX010000003">
    <property type="protein sequence ID" value="MBW3098254.1"/>
    <property type="molecule type" value="Genomic_DNA"/>
</dbReference>
<evidence type="ECO:0000256" key="4">
    <source>
        <dbReference type="ARBA" id="ARBA00022475"/>
    </source>
</evidence>
<keyword evidence="5 9" id="KW-0812">Transmembrane</keyword>
<protein>
    <recommendedName>
        <fullName evidence="8">Biotin transporter</fullName>
    </recommendedName>
</protein>
<gene>
    <name evidence="10" type="ORF">KY465_13290</name>
</gene>
<dbReference type="PIRSF" id="PIRSF016661">
    <property type="entry name" value="BioY"/>
    <property type="match status" value="1"/>
</dbReference>
<dbReference type="InterPro" id="IPR003784">
    <property type="entry name" value="BioY"/>
</dbReference>
<keyword evidence="11" id="KW-1185">Reference proteome</keyword>
<keyword evidence="3 8" id="KW-0813">Transport</keyword>
<feature type="transmembrane region" description="Helical" evidence="9">
    <location>
        <begin position="151"/>
        <end position="171"/>
    </location>
</feature>
<evidence type="ECO:0000256" key="7">
    <source>
        <dbReference type="ARBA" id="ARBA00023136"/>
    </source>
</evidence>
<evidence type="ECO:0000256" key="5">
    <source>
        <dbReference type="ARBA" id="ARBA00022692"/>
    </source>
</evidence>
<evidence type="ECO:0000256" key="6">
    <source>
        <dbReference type="ARBA" id="ARBA00022989"/>
    </source>
</evidence>
<evidence type="ECO:0000313" key="10">
    <source>
        <dbReference type="EMBL" id="MBW3098254.1"/>
    </source>
</evidence>
<dbReference type="Proteomes" id="UP001430804">
    <property type="component" value="Unassembled WGS sequence"/>
</dbReference>
<feature type="transmembrane region" description="Helical" evidence="9">
    <location>
        <begin position="39"/>
        <end position="66"/>
    </location>
</feature>
<evidence type="ECO:0000256" key="2">
    <source>
        <dbReference type="ARBA" id="ARBA00010692"/>
    </source>
</evidence>
<accession>A0ABS6WQK5</accession>
<keyword evidence="6 9" id="KW-1133">Transmembrane helix</keyword>
<keyword evidence="4 8" id="KW-1003">Cell membrane</keyword>
<sequence length="189" mass="19510">MSIRDIVFIALFAAIIAALALFPPIIIPLINVPITAQSLGIMLAGGVLGATRGGLSVILFLVLVAIGLPLLSGGRGGFAVFFGPTGGYLIGWIVAAVVIGFLTERFWHRLNYVSSFLICVFGGIVVLYAIGIPWSAAVADIPVATAAAGSAPFIPGDIVKALIAAVVIVTVKRSYPLIEAERADRPSAA</sequence>
<dbReference type="Pfam" id="PF02632">
    <property type="entry name" value="BioY"/>
    <property type="match status" value="1"/>
</dbReference>
<reference evidence="10" key="1">
    <citation type="submission" date="2021-07" db="EMBL/GenBank/DDBJ databases">
        <title>Pseudohoeflea marina sp. nov. a polyhydroxyalcanoate-producing bacterium.</title>
        <authorList>
            <person name="Zheng W."/>
            <person name="Yu S."/>
            <person name="Huang Y."/>
        </authorList>
    </citation>
    <scope>NUCLEOTIDE SEQUENCE</scope>
    <source>
        <strain evidence="10">DP4N28-3</strain>
    </source>
</reference>
<dbReference type="PANTHER" id="PTHR34295">
    <property type="entry name" value="BIOTIN TRANSPORTER BIOY"/>
    <property type="match status" value="1"/>
</dbReference>
<evidence type="ECO:0000256" key="1">
    <source>
        <dbReference type="ARBA" id="ARBA00004651"/>
    </source>
</evidence>
<evidence type="ECO:0000256" key="3">
    <source>
        <dbReference type="ARBA" id="ARBA00022448"/>
    </source>
</evidence>
<feature type="transmembrane region" description="Helical" evidence="9">
    <location>
        <begin position="78"/>
        <end position="103"/>
    </location>
</feature>